<dbReference type="Proteomes" id="UP000682877">
    <property type="component" value="Chromosome 6"/>
</dbReference>
<dbReference type="CDD" id="cd16461">
    <property type="entry name" value="RING-H2_EL5-like"/>
    <property type="match status" value="1"/>
</dbReference>
<evidence type="ECO:0000256" key="2">
    <source>
        <dbReference type="ARBA" id="ARBA00004167"/>
    </source>
</evidence>
<evidence type="ECO:0000259" key="17">
    <source>
        <dbReference type="PROSITE" id="PS50089"/>
    </source>
</evidence>
<dbReference type="InterPro" id="IPR013083">
    <property type="entry name" value="Znf_RING/FYVE/PHD"/>
</dbReference>
<accession>A0A8S2APC6</accession>
<keyword evidence="16" id="KW-0732">Signal</keyword>
<organism evidence="18 19">
    <name type="scientific">Arabidopsis arenosa</name>
    <name type="common">Sand rock-cress</name>
    <name type="synonym">Cardaminopsis arenosa</name>
    <dbReference type="NCBI Taxonomy" id="38785"/>
    <lineage>
        <taxon>Eukaryota</taxon>
        <taxon>Viridiplantae</taxon>
        <taxon>Streptophyta</taxon>
        <taxon>Embryophyta</taxon>
        <taxon>Tracheophyta</taxon>
        <taxon>Spermatophyta</taxon>
        <taxon>Magnoliopsida</taxon>
        <taxon>eudicotyledons</taxon>
        <taxon>Gunneridae</taxon>
        <taxon>Pentapetalae</taxon>
        <taxon>rosids</taxon>
        <taxon>malvids</taxon>
        <taxon>Brassicales</taxon>
        <taxon>Brassicaceae</taxon>
        <taxon>Camelineae</taxon>
        <taxon>Arabidopsis</taxon>
    </lineage>
</organism>
<dbReference type="FunFam" id="3.30.40.10:FF:000187">
    <property type="entry name" value="E3 ubiquitin-protein ligase ATL6"/>
    <property type="match status" value="1"/>
</dbReference>
<feature type="chain" id="PRO_5035856590" description="RING-type E3 ubiquitin transferase" evidence="16">
    <location>
        <begin position="32"/>
        <end position="297"/>
    </location>
</feature>
<dbReference type="PROSITE" id="PS50089">
    <property type="entry name" value="ZF_RING_2"/>
    <property type="match status" value="1"/>
</dbReference>
<dbReference type="GO" id="GO:0016020">
    <property type="term" value="C:membrane"/>
    <property type="evidence" value="ECO:0007669"/>
    <property type="project" value="UniProtKB-SubCell"/>
</dbReference>
<dbReference type="PANTHER" id="PTHR14155">
    <property type="entry name" value="RING FINGER DOMAIN-CONTAINING"/>
    <property type="match status" value="1"/>
</dbReference>
<dbReference type="InterPro" id="IPR053238">
    <property type="entry name" value="RING-H2_zinc_finger"/>
</dbReference>
<dbReference type="SMART" id="SM00184">
    <property type="entry name" value="RING"/>
    <property type="match status" value="1"/>
</dbReference>
<evidence type="ECO:0000256" key="5">
    <source>
        <dbReference type="ARBA" id="ARBA00022679"/>
    </source>
</evidence>
<evidence type="ECO:0000256" key="10">
    <source>
        <dbReference type="ARBA" id="ARBA00022833"/>
    </source>
</evidence>
<dbReference type="EMBL" id="LR999456">
    <property type="protein sequence ID" value="CAE6128821.1"/>
    <property type="molecule type" value="Genomic_DNA"/>
</dbReference>
<keyword evidence="12 15" id="KW-0472">Membrane</keyword>
<dbReference type="SUPFAM" id="SSF57850">
    <property type="entry name" value="RING/U-box"/>
    <property type="match status" value="1"/>
</dbReference>
<comment type="pathway">
    <text evidence="3">Protein modification; protein ubiquitination.</text>
</comment>
<keyword evidence="9" id="KW-0833">Ubl conjugation pathway</keyword>
<keyword evidence="19" id="KW-1185">Reference proteome</keyword>
<feature type="transmembrane region" description="Helical" evidence="15">
    <location>
        <begin position="47"/>
        <end position="74"/>
    </location>
</feature>
<name>A0A8S2APC6_ARAAE</name>
<evidence type="ECO:0000313" key="19">
    <source>
        <dbReference type="Proteomes" id="UP000682877"/>
    </source>
</evidence>
<dbReference type="EC" id="2.3.2.27" evidence="4"/>
<protein>
    <recommendedName>
        <fullName evidence="4">RING-type E3 ubiquitin transferase</fullName>
        <ecNumber evidence="4">2.3.2.27</ecNumber>
    </recommendedName>
</protein>
<feature type="signal peptide" evidence="16">
    <location>
        <begin position="1"/>
        <end position="31"/>
    </location>
</feature>
<evidence type="ECO:0000256" key="9">
    <source>
        <dbReference type="ARBA" id="ARBA00022786"/>
    </source>
</evidence>
<evidence type="ECO:0000256" key="11">
    <source>
        <dbReference type="ARBA" id="ARBA00022989"/>
    </source>
</evidence>
<sequence length="297" mass="33851">MTMFTRDLIHRIVGCVLLLLFVFQRLPRVTCQQDSKSADRDRETNFSVGTTIGIILLGLFVSTLIFCCSFYALFSFYYRRLLAAEGHEVLHRGETSGVEKEIIESFPVFLYSEVKRLKLGEGGVECAICLKEFEDQETLRWMPPCSHTFHANCIDMWLSSQSTCPVCRANLSLKLGDCFPYPSMDLETGNARRDVVKLPDEISLTDSSNVTWNNNANYRTTRSRSTGSLPSWRRAEIFYPRSYSTGHSLVQLGKNLDRFKLQLPEEMQRQLVGLKSHVALPRARSSRQGYRSGFSQG</sequence>
<evidence type="ECO:0000256" key="16">
    <source>
        <dbReference type="SAM" id="SignalP"/>
    </source>
</evidence>
<evidence type="ECO:0000256" key="4">
    <source>
        <dbReference type="ARBA" id="ARBA00012483"/>
    </source>
</evidence>
<keyword evidence="8 14" id="KW-0863">Zinc-finger</keyword>
<dbReference type="PANTHER" id="PTHR14155:SF547">
    <property type="entry name" value="RING-H2 FINGER PROTEIN ATL35-RELATED"/>
    <property type="match status" value="1"/>
</dbReference>
<keyword evidence="7" id="KW-0479">Metal-binding</keyword>
<dbReference type="Pfam" id="PF13639">
    <property type="entry name" value="zf-RING_2"/>
    <property type="match status" value="1"/>
</dbReference>
<feature type="domain" description="RING-type" evidence="17">
    <location>
        <begin position="126"/>
        <end position="168"/>
    </location>
</feature>
<evidence type="ECO:0000256" key="15">
    <source>
        <dbReference type="SAM" id="Phobius"/>
    </source>
</evidence>
<evidence type="ECO:0000256" key="12">
    <source>
        <dbReference type="ARBA" id="ARBA00023136"/>
    </source>
</evidence>
<evidence type="ECO:0000256" key="8">
    <source>
        <dbReference type="ARBA" id="ARBA00022771"/>
    </source>
</evidence>
<keyword evidence="11 15" id="KW-1133">Transmembrane helix</keyword>
<comment type="subcellular location">
    <subcellularLocation>
        <location evidence="2">Membrane</location>
        <topology evidence="2">Single-pass membrane protein</topology>
    </subcellularLocation>
</comment>
<evidence type="ECO:0000313" key="18">
    <source>
        <dbReference type="EMBL" id="CAE6128821.1"/>
    </source>
</evidence>
<dbReference type="Gene3D" id="3.30.40.10">
    <property type="entry name" value="Zinc/RING finger domain, C3HC4 (zinc finger)"/>
    <property type="match status" value="1"/>
</dbReference>
<evidence type="ECO:0000256" key="14">
    <source>
        <dbReference type="PROSITE-ProRule" id="PRU00175"/>
    </source>
</evidence>
<keyword evidence="10" id="KW-0862">Zinc</keyword>
<reference evidence="18" key="1">
    <citation type="submission" date="2021-01" db="EMBL/GenBank/DDBJ databases">
        <authorList>
            <person name="Bezrukov I."/>
        </authorList>
    </citation>
    <scope>NUCLEOTIDE SEQUENCE</scope>
</reference>
<evidence type="ECO:0000256" key="1">
    <source>
        <dbReference type="ARBA" id="ARBA00000900"/>
    </source>
</evidence>
<gene>
    <name evidence="18" type="ORF">AARE701A_LOCUS16504</name>
</gene>
<evidence type="ECO:0000256" key="13">
    <source>
        <dbReference type="ARBA" id="ARBA00024209"/>
    </source>
</evidence>
<evidence type="ECO:0000256" key="7">
    <source>
        <dbReference type="ARBA" id="ARBA00022723"/>
    </source>
</evidence>
<keyword evidence="5" id="KW-0808">Transferase</keyword>
<dbReference type="GO" id="GO:0061630">
    <property type="term" value="F:ubiquitin protein ligase activity"/>
    <property type="evidence" value="ECO:0007669"/>
    <property type="project" value="UniProtKB-EC"/>
</dbReference>
<dbReference type="GO" id="GO:0008270">
    <property type="term" value="F:zinc ion binding"/>
    <property type="evidence" value="ECO:0007669"/>
    <property type="project" value="UniProtKB-KW"/>
</dbReference>
<evidence type="ECO:0000256" key="3">
    <source>
        <dbReference type="ARBA" id="ARBA00004906"/>
    </source>
</evidence>
<comment type="similarity">
    <text evidence="13">Belongs to the RING-type zinc finger family. ATL subfamily.</text>
</comment>
<dbReference type="AlphaFoldDB" id="A0A8S2APC6"/>
<comment type="catalytic activity">
    <reaction evidence="1">
        <text>S-ubiquitinyl-[E2 ubiquitin-conjugating enzyme]-L-cysteine + [acceptor protein]-L-lysine = [E2 ubiquitin-conjugating enzyme]-L-cysteine + N(6)-ubiquitinyl-[acceptor protein]-L-lysine.</text>
        <dbReference type="EC" id="2.3.2.27"/>
    </reaction>
</comment>
<proteinExistence type="inferred from homology"/>
<keyword evidence="6 15" id="KW-0812">Transmembrane</keyword>
<evidence type="ECO:0000256" key="6">
    <source>
        <dbReference type="ARBA" id="ARBA00022692"/>
    </source>
</evidence>
<dbReference type="InterPro" id="IPR001841">
    <property type="entry name" value="Znf_RING"/>
</dbReference>